<proteinExistence type="predicted"/>
<dbReference type="Proteomes" id="UP000323000">
    <property type="component" value="Chromosome 4"/>
</dbReference>
<protein>
    <submittedName>
        <fullName evidence="1">Uncharacterized protein</fullName>
    </submittedName>
</protein>
<keyword evidence="2" id="KW-1185">Reference proteome</keyword>
<sequence>MNSTGVPTISVNCTDWIAPPPGAFKLNTDVAVRKGAAIRDNKGIVVVAISKPLIGVFNAEVGSSPCCFLSSD</sequence>
<comment type="caution">
    <text evidence="1">The sequence shown here is derived from an EMBL/GenBank/DDBJ whole genome shotgun (WGS) entry which is preliminary data.</text>
</comment>
<gene>
    <name evidence="1" type="ORF">EZV62_010132</name>
</gene>
<dbReference type="EMBL" id="VAHF01000004">
    <property type="protein sequence ID" value="TXG63138.1"/>
    <property type="molecule type" value="Genomic_DNA"/>
</dbReference>
<accession>A0A5C7I2E4</accession>
<name>A0A5C7I2E4_9ROSI</name>
<evidence type="ECO:0000313" key="2">
    <source>
        <dbReference type="Proteomes" id="UP000323000"/>
    </source>
</evidence>
<reference evidence="2" key="1">
    <citation type="journal article" date="2019" name="Gigascience">
        <title>De novo genome assembly of the endangered Acer yangbiense, a plant species with extremely small populations endemic to Yunnan Province, China.</title>
        <authorList>
            <person name="Yang J."/>
            <person name="Wariss H.M."/>
            <person name="Tao L."/>
            <person name="Zhang R."/>
            <person name="Yun Q."/>
            <person name="Hollingsworth P."/>
            <person name="Dao Z."/>
            <person name="Luo G."/>
            <person name="Guo H."/>
            <person name="Ma Y."/>
            <person name="Sun W."/>
        </authorList>
    </citation>
    <scope>NUCLEOTIDE SEQUENCE [LARGE SCALE GENOMIC DNA]</scope>
    <source>
        <strain evidence="2">cv. Malutang</strain>
    </source>
</reference>
<dbReference type="AlphaFoldDB" id="A0A5C7I2E4"/>
<evidence type="ECO:0000313" key="1">
    <source>
        <dbReference type="EMBL" id="TXG63138.1"/>
    </source>
</evidence>
<organism evidence="1 2">
    <name type="scientific">Acer yangbiense</name>
    <dbReference type="NCBI Taxonomy" id="1000413"/>
    <lineage>
        <taxon>Eukaryota</taxon>
        <taxon>Viridiplantae</taxon>
        <taxon>Streptophyta</taxon>
        <taxon>Embryophyta</taxon>
        <taxon>Tracheophyta</taxon>
        <taxon>Spermatophyta</taxon>
        <taxon>Magnoliopsida</taxon>
        <taxon>eudicotyledons</taxon>
        <taxon>Gunneridae</taxon>
        <taxon>Pentapetalae</taxon>
        <taxon>rosids</taxon>
        <taxon>malvids</taxon>
        <taxon>Sapindales</taxon>
        <taxon>Sapindaceae</taxon>
        <taxon>Hippocastanoideae</taxon>
        <taxon>Acereae</taxon>
        <taxon>Acer</taxon>
    </lineage>
</organism>
<dbReference type="OrthoDB" id="1906820at2759"/>